<organism evidence="2">
    <name type="scientific">Chromera velia CCMP2878</name>
    <dbReference type="NCBI Taxonomy" id="1169474"/>
    <lineage>
        <taxon>Eukaryota</taxon>
        <taxon>Sar</taxon>
        <taxon>Alveolata</taxon>
        <taxon>Colpodellida</taxon>
        <taxon>Chromeraceae</taxon>
        <taxon>Chromera</taxon>
    </lineage>
</organism>
<feature type="compositionally biased region" description="Gly residues" evidence="1">
    <location>
        <begin position="58"/>
        <end position="84"/>
    </location>
</feature>
<reference evidence="2" key="1">
    <citation type="submission" date="2014-11" db="EMBL/GenBank/DDBJ databases">
        <authorList>
            <person name="Otto D Thomas"/>
            <person name="Naeem Raeece"/>
        </authorList>
    </citation>
    <scope>NUCLEOTIDE SEQUENCE</scope>
</reference>
<sequence length="84" mass="8510">MKLGKDKELFVLDMYAIPRSGPFLGFWCPIPGCVASLKSLGDSELLRIHWIHTANTGSSGGGGGGGRGNRGGRGGGWGGHGAGG</sequence>
<dbReference type="VEuPathDB" id="CryptoDB:Cvel_19657"/>
<dbReference type="AlphaFoldDB" id="A0A0G4G175"/>
<evidence type="ECO:0000313" key="2">
    <source>
        <dbReference type="EMBL" id="CEM21509.1"/>
    </source>
</evidence>
<dbReference type="EMBL" id="CDMZ01000788">
    <property type="protein sequence ID" value="CEM21509.1"/>
    <property type="molecule type" value="Genomic_DNA"/>
</dbReference>
<name>A0A0G4G175_9ALVE</name>
<accession>A0A0G4G175</accession>
<evidence type="ECO:0000256" key="1">
    <source>
        <dbReference type="SAM" id="MobiDB-lite"/>
    </source>
</evidence>
<gene>
    <name evidence="2" type="ORF">Cvel_19657</name>
</gene>
<protein>
    <submittedName>
        <fullName evidence="2">Uncharacterized protein</fullName>
    </submittedName>
</protein>
<proteinExistence type="predicted"/>
<feature type="region of interest" description="Disordered" evidence="1">
    <location>
        <begin position="57"/>
        <end position="84"/>
    </location>
</feature>